<dbReference type="PROSITE" id="PS51331">
    <property type="entry name" value="THYX"/>
    <property type="match status" value="2"/>
</dbReference>
<dbReference type="CDD" id="cd20175">
    <property type="entry name" value="ThyX"/>
    <property type="match status" value="1"/>
</dbReference>
<dbReference type="GO" id="GO:0050660">
    <property type="term" value="F:flavin adenine dinucleotide binding"/>
    <property type="evidence" value="ECO:0007669"/>
    <property type="project" value="InterPro"/>
</dbReference>
<gene>
    <name evidence="1" type="ORF">A3B18_01045</name>
</gene>
<dbReference type="GO" id="GO:0050797">
    <property type="term" value="F:thymidylate synthase (FAD) activity"/>
    <property type="evidence" value="ECO:0007669"/>
    <property type="project" value="InterPro"/>
</dbReference>
<dbReference type="PANTHER" id="PTHR34934:SF1">
    <property type="entry name" value="FLAVIN-DEPENDENT THYMIDYLATE SYNTHASE"/>
    <property type="match status" value="1"/>
</dbReference>
<sequence>MINEKYQPNFKSEEWSDRDRYYLAPFATNLDGVVSGLRNLPPELAGALCSRASRASDSLLRVLLKEYIYPVLDGEDADLARELNDTVKFFHEHGLKSVLNNKKAQQFYAKWLAAYGDDSIAQMAGSYLTAWGISQVAMKFVEDFRIGLAPIEKSTRYVDFSKKVDGKYLYYRDPDIIDAGLGEEYTSVMDFLFETNADLIARLKVWLKEKFPEEKDSVIEKKAFDTARGLLPMSTLGQVAFFGNGQAFEYMVSNVLQQKLGELRWFGEAAKKELSQEIGSLLLRLDDEKSKTYQQYLAGKHDRVKEEAREFKTKPSNTQVNLIGYSPEGEAAIVAGILFPSSKSSWMDLFEGARKMGDDEKRRIIGKYLEGRNERWQKVGRAFENAYLRFEITTNAGAYRDVHRHRMHTQERQLFTVVHGYDVPPEIEEAGLAGVVHQAMAKVEGLYGKIASRLGEEHAQYATTLFHRIRFYQYQNVRQAFWEIELRTGPQGHPDYRHIEQEKFKLIEKAYPIIASFIKADMNEYDFARRGVEEKIQKKEEKLKERFLSNI</sequence>
<protein>
    <recommendedName>
        <fullName evidence="3">Thymidylate synthase complementing protein ThyX</fullName>
    </recommendedName>
</protein>
<dbReference type="Gene3D" id="3.30.1360.170">
    <property type="match status" value="2"/>
</dbReference>
<name>A0A1F5X2X5_9BACT</name>
<proteinExistence type="predicted"/>
<organism evidence="1 2">
    <name type="scientific">Candidatus Giovannonibacteria bacterium RIFCSPLOWO2_01_FULL_46_13</name>
    <dbReference type="NCBI Taxonomy" id="1798352"/>
    <lineage>
        <taxon>Bacteria</taxon>
        <taxon>Candidatus Giovannoniibacteriota</taxon>
    </lineage>
</organism>
<dbReference type="SUPFAM" id="SSF69796">
    <property type="entry name" value="Thymidylate synthase-complementing protein Thy1"/>
    <property type="match status" value="2"/>
</dbReference>
<dbReference type="GO" id="GO:0004799">
    <property type="term" value="F:thymidylate synthase activity"/>
    <property type="evidence" value="ECO:0007669"/>
    <property type="project" value="TreeGrafter"/>
</dbReference>
<dbReference type="InterPro" id="IPR036098">
    <property type="entry name" value="Thymidylate_synthase_ThyX_sf"/>
</dbReference>
<evidence type="ECO:0000313" key="1">
    <source>
        <dbReference type="EMBL" id="OGF82242.1"/>
    </source>
</evidence>
<dbReference type="AlphaFoldDB" id="A0A1F5X2X5"/>
<evidence type="ECO:0000313" key="2">
    <source>
        <dbReference type="Proteomes" id="UP000178684"/>
    </source>
</evidence>
<accession>A0A1F5X2X5</accession>
<dbReference type="PANTHER" id="PTHR34934">
    <property type="entry name" value="FLAVIN-DEPENDENT THYMIDYLATE SYNTHASE"/>
    <property type="match status" value="1"/>
</dbReference>
<dbReference type="EMBL" id="MFIE01000026">
    <property type="protein sequence ID" value="OGF82242.1"/>
    <property type="molecule type" value="Genomic_DNA"/>
</dbReference>
<dbReference type="Proteomes" id="UP000178684">
    <property type="component" value="Unassembled WGS sequence"/>
</dbReference>
<dbReference type="GO" id="GO:0070402">
    <property type="term" value="F:NADPH binding"/>
    <property type="evidence" value="ECO:0007669"/>
    <property type="project" value="TreeGrafter"/>
</dbReference>
<evidence type="ECO:0008006" key="3">
    <source>
        <dbReference type="Google" id="ProtNLM"/>
    </source>
</evidence>
<comment type="caution">
    <text evidence="1">The sequence shown here is derived from an EMBL/GenBank/DDBJ whole genome shotgun (WGS) entry which is preliminary data.</text>
</comment>
<reference evidence="1 2" key="1">
    <citation type="journal article" date="2016" name="Nat. Commun.">
        <title>Thousands of microbial genomes shed light on interconnected biogeochemical processes in an aquifer system.</title>
        <authorList>
            <person name="Anantharaman K."/>
            <person name="Brown C.T."/>
            <person name="Hug L.A."/>
            <person name="Sharon I."/>
            <person name="Castelle C.J."/>
            <person name="Probst A.J."/>
            <person name="Thomas B.C."/>
            <person name="Singh A."/>
            <person name="Wilkins M.J."/>
            <person name="Karaoz U."/>
            <person name="Brodie E.L."/>
            <person name="Williams K.H."/>
            <person name="Hubbard S.S."/>
            <person name="Banfield J.F."/>
        </authorList>
    </citation>
    <scope>NUCLEOTIDE SEQUENCE [LARGE SCALE GENOMIC DNA]</scope>
</reference>
<dbReference type="InterPro" id="IPR003669">
    <property type="entry name" value="Thymidylate_synthase_ThyX"/>
</dbReference>
<dbReference type="GO" id="GO:0006231">
    <property type="term" value="P:dTMP biosynthetic process"/>
    <property type="evidence" value="ECO:0007669"/>
    <property type="project" value="InterPro"/>
</dbReference>
<dbReference type="Pfam" id="PF02511">
    <property type="entry name" value="Thy1"/>
    <property type="match status" value="2"/>
</dbReference>